<sequence length="346" mass="37457">MSRCGPVSPSPTVFARGLSTSPNTTRSVHERPHRQGPTMSIQSTLTNLVLRWQFKNGSKGPLNVGAARHKVDKLAQRYPAPPKDITHTPLPANPAKGLCPAEWLSVAKPQRTVLYFHGGGYFFCSLTTHRPTCAYLARTAQARVLSVDYRMAPENPFPAAVDDAVAWWKELLAQGTNPADVVFAGDSAGGGLALACLLASRDQGLPLPAGALLFSPWADLTCSGETMKSKAKDDVMFNPHLLPEAAALYLKGHSAQDPLVSPVFGNLAGLPELFIFASEHEILLSDSTRLHDKARQQGVKSTLTLHPRLPHVWPTMLMLPEARRDLKVSGDFIARVTSRAPQARAA</sequence>
<dbReference type="GO" id="GO:0004806">
    <property type="term" value="F:triacylglycerol lipase activity"/>
    <property type="evidence" value="ECO:0007669"/>
    <property type="project" value="TreeGrafter"/>
</dbReference>
<evidence type="ECO:0000259" key="5">
    <source>
        <dbReference type="Pfam" id="PF07859"/>
    </source>
</evidence>
<evidence type="ECO:0000313" key="6">
    <source>
        <dbReference type="EMBL" id="RRS02766.1"/>
    </source>
</evidence>
<dbReference type="InterPro" id="IPR033140">
    <property type="entry name" value="Lipase_GDXG_put_SER_AS"/>
</dbReference>
<evidence type="ECO:0000256" key="3">
    <source>
        <dbReference type="PROSITE-ProRule" id="PRU10038"/>
    </source>
</evidence>
<evidence type="ECO:0000313" key="7">
    <source>
        <dbReference type="Proteomes" id="UP000269265"/>
    </source>
</evidence>
<dbReference type="InterPro" id="IPR050300">
    <property type="entry name" value="GDXG_lipolytic_enzyme"/>
</dbReference>
<dbReference type="Pfam" id="PF07859">
    <property type="entry name" value="Abhydrolase_3"/>
    <property type="match status" value="1"/>
</dbReference>
<dbReference type="Gene3D" id="3.40.50.1820">
    <property type="entry name" value="alpha/beta hydrolase"/>
    <property type="match status" value="1"/>
</dbReference>
<dbReference type="Proteomes" id="UP000269265">
    <property type="component" value="Unassembled WGS sequence"/>
</dbReference>
<dbReference type="InterPro" id="IPR002168">
    <property type="entry name" value="Lipase_GDXG_HIS_AS"/>
</dbReference>
<protein>
    <submittedName>
        <fullName evidence="6">Alpha/beta hydrolase</fullName>
    </submittedName>
</protein>
<name>A0A426V777_9BURK</name>
<dbReference type="PROSITE" id="PS01173">
    <property type="entry name" value="LIPASE_GDXG_HIS"/>
    <property type="match status" value="1"/>
</dbReference>
<dbReference type="EMBL" id="RSED01000018">
    <property type="protein sequence ID" value="RRS02766.1"/>
    <property type="molecule type" value="Genomic_DNA"/>
</dbReference>
<organism evidence="6 7">
    <name type="scientific">Aquabacterium soli</name>
    <dbReference type="NCBI Taxonomy" id="2493092"/>
    <lineage>
        <taxon>Bacteria</taxon>
        <taxon>Pseudomonadati</taxon>
        <taxon>Pseudomonadota</taxon>
        <taxon>Betaproteobacteria</taxon>
        <taxon>Burkholderiales</taxon>
        <taxon>Aquabacterium</taxon>
    </lineage>
</organism>
<evidence type="ECO:0000256" key="1">
    <source>
        <dbReference type="ARBA" id="ARBA00010515"/>
    </source>
</evidence>
<dbReference type="AlphaFoldDB" id="A0A426V777"/>
<evidence type="ECO:0000256" key="2">
    <source>
        <dbReference type="ARBA" id="ARBA00022801"/>
    </source>
</evidence>
<keyword evidence="7" id="KW-1185">Reference proteome</keyword>
<comment type="similarity">
    <text evidence="1">Belongs to the 'GDXG' lipolytic enzyme family.</text>
</comment>
<dbReference type="InterPro" id="IPR013094">
    <property type="entry name" value="AB_hydrolase_3"/>
</dbReference>
<feature type="active site" evidence="3">
    <location>
        <position position="187"/>
    </location>
</feature>
<evidence type="ECO:0000256" key="4">
    <source>
        <dbReference type="SAM" id="MobiDB-lite"/>
    </source>
</evidence>
<dbReference type="PROSITE" id="PS01174">
    <property type="entry name" value="LIPASE_GDXG_SER"/>
    <property type="match status" value="1"/>
</dbReference>
<accession>A0A426V777</accession>
<comment type="caution">
    <text evidence="6">The sequence shown here is derived from an EMBL/GenBank/DDBJ whole genome shotgun (WGS) entry which is preliminary data.</text>
</comment>
<dbReference type="InterPro" id="IPR029058">
    <property type="entry name" value="AB_hydrolase_fold"/>
</dbReference>
<gene>
    <name evidence="6" type="ORF">EIP75_18490</name>
</gene>
<dbReference type="PANTHER" id="PTHR48081:SF30">
    <property type="entry name" value="ACETYL-HYDROLASE LIPR-RELATED"/>
    <property type="match status" value="1"/>
</dbReference>
<dbReference type="SUPFAM" id="SSF53474">
    <property type="entry name" value="alpha/beta-Hydrolases"/>
    <property type="match status" value="1"/>
</dbReference>
<reference evidence="6 7" key="1">
    <citation type="submission" date="2018-12" db="EMBL/GenBank/DDBJ databases">
        <title>The whole draft genome of Aquabacterium sp. SJQ9.</title>
        <authorList>
            <person name="Sun L."/>
            <person name="Gao X."/>
            <person name="Chen W."/>
            <person name="Huang K."/>
        </authorList>
    </citation>
    <scope>NUCLEOTIDE SEQUENCE [LARGE SCALE GENOMIC DNA]</scope>
    <source>
        <strain evidence="6 7">SJQ9</strain>
    </source>
</reference>
<feature type="domain" description="Alpha/beta hydrolase fold-3" evidence="5">
    <location>
        <begin position="113"/>
        <end position="313"/>
    </location>
</feature>
<proteinExistence type="inferred from homology"/>
<dbReference type="PANTHER" id="PTHR48081">
    <property type="entry name" value="AB HYDROLASE SUPERFAMILY PROTEIN C4A8.06C"/>
    <property type="match status" value="1"/>
</dbReference>
<feature type="region of interest" description="Disordered" evidence="4">
    <location>
        <begin position="1"/>
        <end position="39"/>
    </location>
</feature>
<keyword evidence="2 6" id="KW-0378">Hydrolase</keyword>